<dbReference type="AlphaFoldDB" id="A0A1B9G5P2"/>
<reference evidence="1" key="1">
    <citation type="submission" date="2013-07" db="EMBL/GenBank/DDBJ databases">
        <title>The Genome Sequence of Cryptococcus bestiolae CBS10118.</title>
        <authorList>
            <consortium name="The Broad Institute Genome Sequencing Platform"/>
            <person name="Cuomo C."/>
            <person name="Litvintseva A."/>
            <person name="Chen Y."/>
            <person name="Heitman J."/>
            <person name="Sun S."/>
            <person name="Springer D."/>
            <person name="Dromer F."/>
            <person name="Young S.K."/>
            <person name="Zeng Q."/>
            <person name="Gargeya S."/>
            <person name="Fitzgerald M."/>
            <person name="Abouelleil A."/>
            <person name="Alvarado L."/>
            <person name="Berlin A.M."/>
            <person name="Chapman S.B."/>
            <person name="Dewar J."/>
            <person name="Goldberg J."/>
            <person name="Griggs A."/>
            <person name="Gujja S."/>
            <person name="Hansen M."/>
            <person name="Howarth C."/>
            <person name="Imamovic A."/>
            <person name="Larimer J."/>
            <person name="McCowan C."/>
            <person name="Murphy C."/>
            <person name="Pearson M."/>
            <person name="Priest M."/>
            <person name="Roberts A."/>
            <person name="Saif S."/>
            <person name="Shea T."/>
            <person name="Sykes S."/>
            <person name="Wortman J."/>
            <person name="Nusbaum C."/>
            <person name="Birren B."/>
        </authorList>
    </citation>
    <scope>NUCLEOTIDE SEQUENCE [LARGE SCALE GENOMIC DNA]</scope>
    <source>
        <strain evidence="1">CBS 10118</strain>
    </source>
</reference>
<evidence type="ECO:0000313" key="1">
    <source>
        <dbReference type="EMBL" id="OCF26354.1"/>
    </source>
</evidence>
<organism evidence="1">
    <name type="scientific">Kwoniella bestiolae CBS 10118</name>
    <dbReference type="NCBI Taxonomy" id="1296100"/>
    <lineage>
        <taxon>Eukaryota</taxon>
        <taxon>Fungi</taxon>
        <taxon>Dikarya</taxon>
        <taxon>Basidiomycota</taxon>
        <taxon>Agaricomycotina</taxon>
        <taxon>Tremellomycetes</taxon>
        <taxon>Tremellales</taxon>
        <taxon>Cryptococcaceae</taxon>
        <taxon>Kwoniella</taxon>
    </lineage>
</organism>
<dbReference type="EMBL" id="CP144541">
    <property type="protein sequence ID" value="WVW78702.1"/>
    <property type="molecule type" value="Genomic_DNA"/>
</dbReference>
<dbReference type="RefSeq" id="XP_019047424.1">
    <property type="nucleotide sequence ID" value="XM_019190676.1"/>
</dbReference>
<dbReference type="Proteomes" id="UP000092730">
    <property type="component" value="Chromosome 1"/>
</dbReference>
<dbReference type="OrthoDB" id="2596802at2759"/>
<dbReference type="KEGG" id="kbi:30208436"/>
<reference evidence="2" key="2">
    <citation type="submission" date="2013-07" db="EMBL/GenBank/DDBJ databases">
        <authorList>
            <consortium name="The Broad Institute Genome Sequencing Platform"/>
            <person name="Cuomo C."/>
            <person name="Litvintseva A."/>
            <person name="Chen Y."/>
            <person name="Heitman J."/>
            <person name="Sun S."/>
            <person name="Springer D."/>
            <person name="Dromer F."/>
            <person name="Young S.K."/>
            <person name="Zeng Q."/>
            <person name="Gargeya S."/>
            <person name="Fitzgerald M."/>
            <person name="Abouelleil A."/>
            <person name="Alvarado L."/>
            <person name="Berlin A.M."/>
            <person name="Chapman S.B."/>
            <person name="Dewar J."/>
            <person name="Goldberg J."/>
            <person name="Griggs A."/>
            <person name="Gujja S."/>
            <person name="Hansen M."/>
            <person name="Howarth C."/>
            <person name="Imamovic A."/>
            <person name="Larimer J."/>
            <person name="McCowan C."/>
            <person name="Murphy C."/>
            <person name="Pearson M."/>
            <person name="Priest M."/>
            <person name="Roberts A."/>
            <person name="Saif S."/>
            <person name="Shea T."/>
            <person name="Sykes S."/>
            <person name="Wortman J."/>
            <person name="Nusbaum C."/>
            <person name="Birren B."/>
        </authorList>
    </citation>
    <scope>NUCLEOTIDE SEQUENCE</scope>
    <source>
        <strain evidence="2">CBS 10118</strain>
    </source>
</reference>
<dbReference type="GeneID" id="30208436"/>
<sequence>MSFTIHLSPDCKSTRSRLSSGLIFSPHPLSSFHPDPPHSPTAEPLTLQVKKHLCSGYLWDFWLAHHPTYGKVIFIVLYVPEWPCNEPDTWEYIPYEKIIDEVKNEEEIYLEKLRDLQGTVVPNYHGFYRTSDDLHWAIILQNAGYALGPGLATLDEEWKGHLYRAYETIHLHGVHHGDIDTRHILFCTKPQNHIVLVGFRRSSKADMTVGKHVRSLMMEMLDVRRRIGYGPGAQVKLHLLPATYYSRVKAEDREEFMQSISDQHWSEVSTPEEIRASNQEMLNFFPPSHLFAN</sequence>
<protein>
    <recommendedName>
        <fullName evidence="4">Protein kinase domain-containing protein</fullName>
    </recommendedName>
</protein>
<dbReference type="EMBL" id="KI894020">
    <property type="protein sequence ID" value="OCF26354.1"/>
    <property type="molecule type" value="Genomic_DNA"/>
</dbReference>
<gene>
    <name evidence="1" type="ORF">I302_04037</name>
    <name evidence="2" type="ORF">I302_100662</name>
</gene>
<accession>A0A1B9G5P2</accession>
<keyword evidence="3" id="KW-1185">Reference proteome</keyword>
<reference evidence="2" key="4">
    <citation type="submission" date="2024-02" db="EMBL/GenBank/DDBJ databases">
        <title>Comparative genomics of Cryptococcus and Kwoniella reveals pathogenesis evolution and contrasting modes of karyotype evolution via chromosome fusion or intercentromeric recombination.</title>
        <authorList>
            <person name="Coelho M.A."/>
            <person name="David-Palma M."/>
            <person name="Shea T."/>
            <person name="Bowers K."/>
            <person name="McGinley-Smith S."/>
            <person name="Mohammad A.W."/>
            <person name="Gnirke A."/>
            <person name="Yurkov A.M."/>
            <person name="Nowrousian M."/>
            <person name="Sun S."/>
            <person name="Cuomo C.A."/>
            <person name="Heitman J."/>
        </authorList>
    </citation>
    <scope>NUCLEOTIDE SEQUENCE</scope>
    <source>
        <strain evidence="2">CBS 10118</strain>
    </source>
</reference>
<name>A0A1B9G5P2_9TREE</name>
<evidence type="ECO:0000313" key="2">
    <source>
        <dbReference type="EMBL" id="WVW78702.1"/>
    </source>
</evidence>
<dbReference type="VEuPathDB" id="FungiDB:I302_04037"/>
<reference evidence="1" key="3">
    <citation type="submission" date="2014-01" db="EMBL/GenBank/DDBJ databases">
        <title>Evolution of pathogenesis and genome organization in the Tremellales.</title>
        <authorList>
            <person name="Cuomo C."/>
            <person name="Litvintseva A."/>
            <person name="Heitman J."/>
            <person name="Chen Y."/>
            <person name="Sun S."/>
            <person name="Springer D."/>
            <person name="Dromer F."/>
            <person name="Young S."/>
            <person name="Zeng Q."/>
            <person name="Chapman S."/>
            <person name="Gujja S."/>
            <person name="Saif S."/>
            <person name="Birren B."/>
        </authorList>
    </citation>
    <scope>NUCLEOTIDE SEQUENCE</scope>
    <source>
        <strain evidence="1">CBS 10118</strain>
    </source>
</reference>
<proteinExistence type="predicted"/>
<dbReference type="SUPFAM" id="SSF56112">
    <property type="entry name" value="Protein kinase-like (PK-like)"/>
    <property type="match status" value="1"/>
</dbReference>
<evidence type="ECO:0008006" key="4">
    <source>
        <dbReference type="Google" id="ProtNLM"/>
    </source>
</evidence>
<evidence type="ECO:0000313" key="3">
    <source>
        <dbReference type="Proteomes" id="UP000092730"/>
    </source>
</evidence>
<dbReference type="InterPro" id="IPR011009">
    <property type="entry name" value="Kinase-like_dom_sf"/>
</dbReference>